<feature type="compositionally biased region" description="Gly residues" evidence="1">
    <location>
        <begin position="322"/>
        <end position="334"/>
    </location>
</feature>
<name>A0A9W7KUE7_9STRA</name>
<comment type="caution">
    <text evidence="3">The sequence shown here is derived from an EMBL/GenBank/DDBJ whole genome shotgun (WGS) entry which is preliminary data.</text>
</comment>
<proteinExistence type="predicted"/>
<dbReference type="AlphaFoldDB" id="A0A9W7KUE7"/>
<evidence type="ECO:0000256" key="1">
    <source>
        <dbReference type="SAM" id="MobiDB-lite"/>
    </source>
</evidence>
<dbReference type="PANTHER" id="PTHR16092">
    <property type="entry name" value="SEC3/SYNTAXIN-RELATED"/>
    <property type="match status" value="1"/>
</dbReference>
<dbReference type="GO" id="GO:0005886">
    <property type="term" value="C:plasma membrane"/>
    <property type="evidence" value="ECO:0007669"/>
    <property type="project" value="TreeGrafter"/>
</dbReference>
<organism evidence="3 4">
    <name type="scientific">Triparma retinervis</name>
    <dbReference type="NCBI Taxonomy" id="2557542"/>
    <lineage>
        <taxon>Eukaryota</taxon>
        <taxon>Sar</taxon>
        <taxon>Stramenopiles</taxon>
        <taxon>Ochrophyta</taxon>
        <taxon>Bolidophyceae</taxon>
        <taxon>Parmales</taxon>
        <taxon>Triparmaceae</taxon>
        <taxon>Triparma</taxon>
    </lineage>
</organism>
<dbReference type="Proteomes" id="UP001165082">
    <property type="component" value="Unassembled WGS sequence"/>
</dbReference>
<dbReference type="GO" id="GO:0006893">
    <property type="term" value="P:Golgi to plasma membrane transport"/>
    <property type="evidence" value="ECO:0007669"/>
    <property type="project" value="TreeGrafter"/>
</dbReference>
<dbReference type="InterPro" id="IPR048628">
    <property type="entry name" value="Sec3_C"/>
</dbReference>
<dbReference type="GO" id="GO:0000145">
    <property type="term" value="C:exocyst"/>
    <property type="evidence" value="ECO:0007669"/>
    <property type="project" value="TreeGrafter"/>
</dbReference>
<keyword evidence="4" id="KW-1185">Reference proteome</keyword>
<evidence type="ECO:0000259" key="2">
    <source>
        <dbReference type="Pfam" id="PF20654"/>
    </source>
</evidence>
<dbReference type="Pfam" id="PF20654">
    <property type="entry name" value="Sec3_C-term"/>
    <property type="match status" value="1"/>
</dbReference>
<reference evidence="3" key="1">
    <citation type="submission" date="2022-07" db="EMBL/GenBank/DDBJ databases">
        <title>Genome analysis of Parmales, a sister group of diatoms, reveals the evolutionary specialization of diatoms from phago-mixotrophs to photoautotrophs.</title>
        <authorList>
            <person name="Ban H."/>
            <person name="Sato S."/>
            <person name="Yoshikawa S."/>
            <person name="Kazumasa Y."/>
            <person name="Nakamura Y."/>
            <person name="Ichinomiya M."/>
            <person name="Saitoh K."/>
            <person name="Sato N."/>
            <person name="Blanc-Mathieu R."/>
            <person name="Endo H."/>
            <person name="Kuwata A."/>
            <person name="Ogata H."/>
        </authorList>
    </citation>
    <scope>NUCLEOTIDE SEQUENCE</scope>
</reference>
<feature type="region of interest" description="Disordered" evidence="1">
    <location>
        <begin position="26"/>
        <end position="66"/>
    </location>
</feature>
<dbReference type="PANTHER" id="PTHR16092:SF14">
    <property type="entry name" value="EXOCYST COMPLEX COMPONENT 1 ISOFORM X1"/>
    <property type="match status" value="1"/>
</dbReference>
<feature type="region of interest" description="Disordered" evidence="1">
    <location>
        <begin position="321"/>
        <end position="342"/>
    </location>
</feature>
<dbReference type="GO" id="GO:0005546">
    <property type="term" value="F:phosphatidylinositol-4,5-bisphosphate binding"/>
    <property type="evidence" value="ECO:0007669"/>
    <property type="project" value="TreeGrafter"/>
</dbReference>
<feature type="domain" description="Exocyst complex component Sec3 C-terminal" evidence="2">
    <location>
        <begin position="743"/>
        <end position="982"/>
    </location>
</feature>
<protein>
    <recommendedName>
        <fullName evidence="2">Exocyst complex component Sec3 C-terminal domain-containing protein</fullName>
    </recommendedName>
</protein>
<dbReference type="EMBL" id="BRXZ01000458">
    <property type="protein sequence ID" value="GMI12063.1"/>
    <property type="molecule type" value="Genomic_DNA"/>
</dbReference>
<feature type="compositionally biased region" description="Low complexity" evidence="1">
    <location>
        <begin position="51"/>
        <end position="65"/>
    </location>
</feature>
<accession>A0A9W7KUE7</accession>
<feature type="region of interest" description="Disordered" evidence="1">
    <location>
        <begin position="227"/>
        <end position="263"/>
    </location>
</feature>
<sequence>MASTPVRHRRKSSIVAFLNSTTKSIRKASKYDSGHSSGHTGGDRGGDINDNAANSHNTSGGNNNGIVESLKKKEEVAAAMCLSCSREEKIERAEKLEKAEKVDKVGTADKDAEFSCLFVSRIHKPDHSYNGGESGGLYNTYAFWKEGKERYLGVVRGAAEVYVVYVVVLPADPGQGQDGGGRASVEIRHKLPLRALRKVELEFLSSVHGFLADNNALCELIDQLEEDEQHDPQVSSGPGSHGGISAFGASVSPGAHTPSPSKKKAMNLFSDRQEEMDAEAVLNSLPWASTDLDGLKVMLQEKLEALEVDCCEQLIEWENEGVGAGGGGGGGGGGEEADERKESLGSLVSTLTELDAELEKMEEWLTERNLAIKPLTVDCREIENENNALEQTWRSYGSLAKEMDRLLNGLSIDGELENVLRDPLGTLGISDGRGKIQIDQIDSDAIDVTHRAGQALRAALDRAAEGGGVHLAAVNQRVETLLVISNTFCQSLGDALLNMFTELGEDMSQGLYVIEGGGHDSSKAGVALRIRNTQRRFQTLVMEFQPLIETLGSLKPEKVVGLRRGYADAVAKGVFNRKLVGEYFQRLRGVGEGEGLEPVGGEGWGGGFFGGGMGLKDYEVASLRGGGGAEGIGSDDNDSKMSSLGTSLEMALSDFVPMISREGYFVSSLFGLDESEGDNEAVRKRKIESVCGCIQAGAKVVEEGLNTLAGVGGVEVLSNLVGSLKIGETLSTMGKEGGDRYAVEVLTKIKDGADKVWEAWVEDQVAWIEEGHGIPYNGKRAGVFSSFARFPTFVDRVLSNVGKHGETSEAITGGIVKIAVALFSSLKSVVERDGTDKQYACHVVVLENCNFFMKAVGKRRDDGVGTCLDGLLQEAKRMFGKSCDKYLKWMIKREFKGLYTLFANISRIRKDVGDDDVLIHCPRASFSRTLGKEAGGVEVKEKVGEIRKRMEKHMCEESGGLDLVWGQLGRAFMKDYGNFSKVSGSIFNVKFEVGVVELGKLVGAAGGDERAVMRRRSGVERGSRGEGGSK</sequence>
<evidence type="ECO:0000313" key="4">
    <source>
        <dbReference type="Proteomes" id="UP001165082"/>
    </source>
</evidence>
<dbReference type="OrthoDB" id="194974at2759"/>
<evidence type="ECO:0000313" key="3">
    <source>
        <dbReference type="EMBL" id="GMI12063.1"/>
    </source>
</evidence>
<gene>
    <name evidence="3" type="ORF">TrRE_jg12828</name>
</gene>
<dbReference type="GO" id="GO:0006887">
    <property type="term" value="P:exocytosis"/>
    <property type="evidence" value="ECO:0007669"/>
    <property type="project" value="TreeGrafter"/>
</dbReference>